<dbReference type="EMBL" id="CADIJZ010000058">
    <property type="protein sequence ID" value="CAB3743449.1"/>
    <property type="molecule type" value="Genomic_DNA"/>
</dbReference>
<accession>A0A2N7VP55</accession>
<keyword evidence="2 5" id="KW-0560">Oxidoreductase</keyword>
<gene>
    <name evidence="5" type="primary">iolG_7</name>
    <name evidence="6" type="ORF">C0Z16_35720</name>
    <name evidence="5" type="ORF">LMG27174_06988</name>
</gene>
<reference evidence="6 7" key="1">
    <citation type="submission" date="2018-01" db="EMBL/GenBank/DDBJ databases">
        <title>Whole genome analyses suggest that Burkholderia sensu lato contains two further novel genera in the rhizoxinica-symbiotica group Mycetohabitans gen. nov., and Trinickia gen. nov.: implications for the evolution of diazotrophy and nodulation in the Burkholderiaceae.</title>
        <authorList>
            <person name="Estrada-de los Santos P."/>
            <person name="Palmer M."/>
            <person name="Chavez-Ramirez B."/>
            <person name="Beukes C."/>
            <person name="Steenkamp E.T."/>
            <person name="Hirsch A.M."/>
            <person name="Manyaka P."/>
            <person name="Maluk M."/>
            <person name="Lafos M."/>
            <person name="Crook M."/>
            <person name="Gross E."/>
            <person name="Simon M.F."/>
            <person name="Bueno dos Reis Junior F."/>
            <person name="Poole P.S."/>
            <person name="Venter S.N."/>
            <person name="James E.K."/>
        </authorList>
    </citation>
    <scope>NUCLEOTIDE SEQUENCE [LARGE SCALE GENOMIC DNA]</scope>
    <source>
        <strain evidence="6 7">WSM 3937</strain>
    </source>
</reference>
<evidence type="ECO:0000256" key="2">
    <source>
        <dbReference type="ARBA" id="ARBA00023002"/>
    </source>
</evidence>
<dbReference type="AlphaFoldDB" id="A0A2N7VP55"/>
<comment type="similarity">
    <text evidence="1">Belongs to the Gfo/Idh/MocA family.</text>
</comment>
<dbReference type="SUPFAM" id="SSF51735">
    <property type="entry name" value="NAD(P)-binding Rossmann-fold domains"/>
    <property type="match status" value="1"/>
</dbReference>
<organism evidence="5 8">
    <name type="scientific">Paraburkholderia rhynchosiae</name>
    <dbReference type="NCBI Taxonomy" id="487049"/>
    <lineage>
        <taxon>Bacteria</taxon>
        <taxon>Pseudomonadati</taxon>
        <taxon>Pseudomonadota</taxon>
        <taxon>Betaproteobacteria</taxon>
        <taxon>Burkholderiales</taxon>
        <taxon>Burkholderiaceae</taxon>
        <taxon>Paraburkholderia</taxon>
    </lineage>
</organism>
<dbReference type="PANTHER" id="PTHR43708">
    <property type="entry name" value="CONSERVED EXPRESSED OXIDOREDUCTASE (EUROFUNG)"/>
    <property type="match status" value="1"/>
</dbReference>
<dbReference type="InterPro" id="IPR000683">
    <property type="entry name" value="Gfo/Idh/MocA-like_OxRdtase_N"/>
</dbReference>
<evidence type="ECO:0000313" key="7">
    <source>
        <dbReference type="Proteomes" id="UP000235659"/>
    </source>
</evidence>
<dbReference type="Gene3D" id="3.40.50.720">
    <property type="entry name" value="NAD(P)-binding Rossmann-like Domain"/>
    <property type="match status" value="1"/>
</dbReference>
<evidence type="ECO:0000256" key="1">
    <source>
        <dbReference type="ARBA" id="ARBA00010928"/>
    </source>
</evidence>
<feature type="domain" description="GFO/IDH/MocA-like oxidoreductase" evidence="4">
    <location>
        <begin position="137"/>
        <end position="258"/>
    </location>
</feature>
<dbReference type="Pfam" id="PF01408">
    <property type="entry name" value="GFO_IDH_MocA"/>
    <property type="match status" value="1"/>
</dbReference>
<dbReference type="EC" id="1.1.1.369" evidence="5"/>
<dbReference type="PANTHER" id="PTHR43708:SF5">
    <property type="entry name" value="CONSERVED EXPRESSED OXIDOREDUCTASE (EUROFUNG)-RELATED"/>
    <property type="match status" value="1"/>
</dbReference>
<evidence type="ECO:0000313" key="6">
    <source>
        <dbReference type="EMBL" id="PMS18907.1"/>
    </source>
</evidence>
<evidence type="ECO:0000259" key="3">
    <source>
        <dbReference type="Pfam" id="PF01408"/>
    </source>
</evidence>
<dbReference type="GO" id="GO:0016491">
    <property type="term" value="F:oxidoreductase activity"/>
    <property type="evidence" value="ECO:0007669"/>
    <property type="project" value="UniProtKB-KW"/>
</dbReference>
<dbReference type="InterPro" id="IPR051317">
    <property type="entry name" value="Gfo/Idh/MocA_oxidoreduct"/>
</dbReference>
<protein>
    <submittedName>
        <fullName evidence="6">Gfo/Idh/MocA family oxidoreductase</fullName>
    </submittedName>
    <submittedName>
        <fullName evidence="5">Inositol 2-dehydrogenase/D-chiro-inositol 3-dehydrogenase</fullName>
        <ecNumber evidence="5">1.1.1.369</ecNumber>
    </submittedName>
</protein>
<sequence length="366" mass="39652">MQETLGPIATFGVACLGITHPHTSGRVRAMQRMENTVVLGAADDSPLLKPFIEAMGITARSTAEILDDPAVHAVLVHSKSEKMADLAVEALEAGKAVLVEKPAGRSAADSKRILDASEKSGGLVQVGYCWRFAPSVEAMQQALLSGRLGKVMQVRAHGGCCYNEARTSHLNQAGDIGGAVFVIGCHLFDRIIYHFGMPLSVNARITKFHGINGDDSREDAAGAVLNYADKIVVVDFFSWDPLNWTETWDMAAYGTEGIMQSCALPSSYKIFDKGNTGYPQGWTEWNETNFPVNWSAKKTEYSPELYEIGNPIYFDREAAAFVGAIRNGTPSVVSAKQGHDVNVLIEALYASSKFAGGEVVLNKFIR</sequence>
<name>A0A2N7VP55_9BURK</name>
<evidence type="ECO:0000313" key="8">
    <source>
        <dbReference type="Proteomes" id="UP000494205"/>
    </source>
</evidence>
<reference evidence="5 8" key="2">
    <citation type="submission" date="2020-04" db="EMBL/GenBank/DDBJ databases">
        <authorList>
            <person name="De Canck E."/>
        </authorList>
    </citation>
    <scope>NUCLEOTIDE SEQUENCE [LARGE SCALE GENOMIC DNA]</scope>
    <source>
        <strain evidence="5 8">LMG 27174</strain>
    </source>
</reference>
<dbReference type="Proteomes" id="UP000235659">
    <property type="component" value="Unassembled WGS sequence"/>
</dbReference>
<dbReference type="InterPro" id="IPR036291">
    <property type="entry name" value="NAD(P)-bd_dom_sf"/>
</dbReference>
<keyword evidence="7" id="KW-1185">Reference proteome</keyword>
<dbReference type="Gene3D" id="3.30.360.10">
    <property type="entry name" value="Dihydrodipicolinate Reductase, domain 2"/>
    <property type="match status" value="1"/>
</dbReference>
<dbReference type="SUPFAM" id="SSF55347">
    <property type="entry name" value="Glyceraldehyde-3-phosphate dehydrogenase-like, C-terminal domain"/>
    <property type="match status" value="1"/>
</dbReference>
<dbReference type="Proteomes" id="UP000494205">
    <property type="component" value="Unassembled WGS sequence"/>
</dbReference>
<dbReference type="GO" id="GO:0000166">
    <property type="term" value="F:nucleotide binding"/>
    <property type="evidence" value="ECO:0007669"/>
    <property type="project" value="InterPro"/>
</dbReference>
<evidence type="ECO:0000313" key="5">
    <source>
        <dbReference type="EMBL" id="CAB3743449.1"/>
    </source>
</evidence>
<dbReference type="OrthoDB" id="9793050at2"/>
<dbReference type="Pfam" id="PF22725">
    <property type="entry name" value="GFO_IDH_MocA_C3"/>
    <property type="match status" value="1"/>
</dbReference>
<dbReference type="InterPro" id="IPR055170">
    <property type="entry name" value="GFO_IDH_MocA-like_dom"/>
</dbReference>
<evidence type="ECO:0000259" key="4">
    <source>
        <dbReference type="Pfam" id="PF22725"/>
    </source>
</evidence>
<feature type="domain" description="Gfo/Idh/MocA-like oxidoreductase N-terminal" evidence="3">
    <location>
        <begin position="48"/>
        <end position="128"/>
    </location>
</feature>
<dbReference type="EMBL" id="PNXY01000063">
    <property type="protein sequence ID" value="PMS18907.1"/>
    <property type="molecule type" value="Genomic_DNA"/>
</dbReference>
<proteinExistence type="inferred from homology"/>